<proteinExistence type="inferred from homology"/>
<evidence type="ECO:0000256" key="1">
    <source>
        <dbReference type="ARBA" id="ARBA00009981"/>
    </source>
</evidence>
<dbReference type="AlphaFoldDB" id="A0A0F9R3A3"/>
<organism evidence="2">
    <name type="scientific">marine sediment metagenome</name>
    <dbReference type="NCBI Taxonomy" id="412755"/>
    <lineage>
        <taxon>unclassified sequences</taxon>
        <taxon>metagenomes</taxon>
        <taxon>ecological metagenomes</taxon>
    </lineage>
</organism>
<dbReference type="InterPro" id="IPR036165">
    <property type="entry name" value="YefM-like_sf"/>
</dbReference>
<dbReference type="Gene3D" id="3.40.1620.10">
    <property type="entry name" value="YefM-like domain"/>
    <property type="match status" value="1"/>
</dbReference>
<dbReference type="SUPFAM" id="SSF143120">
    <property type="entry name" value="YefM-like"/>
    <property type="match status" value="1"/>
</dbReference>
<evidence type="ECO:0000313" key="2">
    <source>
        <dbReference type="EMBL" id="KKN19751.1"/>
    </source>
</evidence>
<comment type="similarity">
    <text evidence="1">Belongs to the phD/YefM antitoxin family.</text>
</comment>
<dbReference type="NCBIfam" id="TIGR01552">
    <property type="entry name" value="phd_fam"/>
    <property type="match status" value="1"/>
</dbReference>
<comment type="caution">
    <text evidence="2">The sequence shown here is derived from an EMBL/GenBank/DDBJ whole genome shotgun (WGS) entry which is preliminary data.</text>
</comment>
<sequence>MTEKMPAGKFKAECLQVMEKVRKTRRRITITKRNVPIAQLGPIDEKEEKSFGKLKGSVHFLDNIIDPIDEVWNADH</sequence>
<accession>A0A0F9R3A3</accession>
<protein>
    <recommendedName>
        <fullName evidence="3">Antitoxin</fullName>
    </recommendedName>
</protein>
<name>A0A0F9R3A3_9ZZZZ</name>
<gene>
    <name evidence="2" type="ORF">LCGC14_0942610</name>
</gene>
<evidence type="ECO:0008006" key="3">
    <source>
        <dbReference type="Google" id="ProtNLM"/>
    </source>
</evidence>
<dbReference type="EMBL" id="LAZR01003304">
    <property type="protein sequence ID" value="KKN19751.1"/>
    <property type="molecule type" value="Genomic_DNA"/>
</dbReference>
<reference evidence="2" key="1">
    <citation type="journal article" date="2015" name="Nature">
        <title>Complex archaea that bridge the gap between prokaryotes and eukaryotes.</title>
        <authorList>
            <person name="Spang A."/>
            <person name="Saw J.H."/>
            <person name="Jorgensen S.L."/>
            <person name="Zaremba-Niedzwiedzka K."/>
            <person name="Martijn J."/>
            <person name="Lind A.E."/>
            <person name="van Eijk R."/>
            <person name="Schleper C."/>
            <person name="Guy L."/>
            <person name="Ettema T.J."/>
        </authorList>
    </citation>
    <scope>NUCLEOTIDE SEQUENCE</scope>
</reference>